<dbReference type="HAMAP" id="MF_00164">
    <property type="entry name" value="GlmS"/>
    <property type="match status" value="1"/>
</dbReference>
<evidence type="ECO:0000256" key="4">
    <source>
        <dbReference type="ARBA" id="ARBA00016090"/>
    </source>
</evidence>
<evidence type="ECO:0000256" key="7">
    <source>
        <dbReference type="ARBA" id="ARBA00022679"/>
    </source>
</evidence>
<organism evidence="14 15">
    <name type="scientific">Haloplanus vescus</name>
    <dbReference type="NCBI Taxonomy" id="555874"/>
    <lineage>
        <taxon>Archaea</taxon>
        <taxon>Methanobacteriati</taxon>
        <taxon>Methanobacteriota</taxon>
        <taxon>Stenosarchaea group</taxon>
        <taxon>Halobacteria</taxon>
        <taxon>Halobacteriales</taxon>
        <taxon>Haloferacaceae</taxon>
        <taxon>Haloplanus</taxon>
    </lineage>
</organism>
<name>A0A1H3XHU5_9EURY</name>
<dbReference type="InterPro" id="IPR047084">
    <property type="entry name" value="GFAT_N"/>
</dbReference>
<dbReference type="SUPFAM" id="SSF56235">
    <property type="entry name" value="N-terminal nucleophile aminohydrolases (Ntn hydrolases)"/>
    <property type="match status" value="1"/>
</dbReference>
<gene>
    <name evidence="11" type="primary">glmS</name>
    <name evidence="14" type="ORF">SAMN04488065_1537</name>
</gene>
<comment type="subcellular location">
    <subcellularLocation>
        <location evidence="2 11">Cytoplasm</location>
    </subcellularLocation>
</comment>
<dbReference type="InterPro" id="IPR005855">
    <property type="entry name" value="GFAT"/>
</dbReference>
<evidence type="ECO:0000256" key="2">
    <source>
        <dbReference type="ARBA" id="ARBA00004496"/>
    </source>
</evidence>
<dbReference type="Gene3D" id="3.40.50.10490">
    <property type="entry name" value="Glucose-6-phosphate isomerase like protein, domain 1"/>
    <property type="match status" value="2"/>
</dbReference>
<dbReference type="PANTHER" id="PTHR10937:SF0">
    <property type="entry name" value="GLUTAMINE--FRUCTOSE-6-PHOSPHATE TRANSAMINASE (ISOMERIZING)"/>
    <property type="match status" value="1"/>
</dbReference>
<evidence type="ECO:0000259" key="13">
    <source>
        <dbReference type="PROSITE" id="PS51464"/>
    </source>
</evidence>
<keyword evidence="6 11" id="KW-0032">Aminotransferase</keyword>
<evidence type="ECO:0000259" key="12">
    <source>
        <dbReference type="PROSITE" id="PS51278"/>
    </source>
</evidence>
<feature type="active site" description="Nucleophile; for GATase activity" evidence="11">
    <location>
        <position position="2"/>
    </location>
</feature>
<evidence type="ECO:0000256" key="6">
    <source>
        <dbReference type="ARBA" id="ARBA00022576"/>
    </source>
</evidence>
<dbReference type="Gene3D" id="3.60.20.10">
    <property type="entry name" value="Glutamine Phosphoribosylpyrophosphate, subunit 1, domain 1"/>
    <property type="match status" value="1"/>
</dbReference>
<dbReference type="GO" id="GO:0005737">
    <property type="term" value="C:cytoplasm"/>
    <property type="evidence" value="ECO:0007669"/>
    <property type="project" value="UniProtKB-SubCell"/>
</dbReference>
<dbReference type="NCBIfam" id="TIGR01135">
    <property type="entry name" value="glmS"/>
    <property type="match status" value="1"/>
</dbReference>
<evidence type="ECO:0000256" key="9">
    <source>
        <dbReference type="ARBA" id="ARBA00022962"/>
    </source>
</evidence>
<dbReference type="CDD" id="cd00714">
    <property type="entry name" value="GFAT"/>
    <property type="match status" value="1"/>
</dbReference>
<evidence type="ECO:0000256" key="11">
    <source>
        <dbReference type="HAMAP-Rule" id="MF_00164"/>
    </source>
</evidence>
<dbReference type="GO" id="GO:0006487">
    <property type="term" value="P:protein N-linked glycosylation"/>
    <property type="evidence" value="ECO:0007669"/>
    <property type="project" value="TreeGrafter"/>
</dbReference>
<dbReference type="FunFam" id="3.60.20.10:FF:000006">
    <property type="entry name" value="Glutamine--fructose-6-phosphate aminotransferase [isomerizing]"/>
    <property type="match status" value="1"/>
</dbReference>
<dbReference type="CDD" id="cd05008">
    <property type="entry name" value="SIS_GlmS_GlmD_1"/>
    <property type="match status" value="1"/>
</dbReference>
<dbReference type="GO" id="GO:0006002">
    <property type="term" value="P:fructose 6-phosphate metabolic process"/>
    <property type="evidence" value="ECO:0007669"/>
    <property type="project" value="TreeGrafter"/>
</dbReference>
<dbReference type="InterPro" id="IPR035490">
    <property type="entry name" value="GlmS/FrlB_SIS"/>
</dbReference>
<dbReference type="InterPro" id="IPR046348">
    <property type="entry name" value="SIS_dom_sf"/>
</dbReference>
<dbReference type="STRING" id="555874.SAMN04488065_1537"/>
<dbReference type="OrthoDB" id="372195at2157"/>
<dbReference type="AlphaFoldDB" id="A0A1H3XHU5"/>
<dbReference type="GO" id="GO:0004360">
    <property type="term" value="F:glutamine-fructose-6-phosphate transaminase (isomerizing) activity"/>
    <property type="evidence" value="ECO:0007669"/>
    <property type="project" value="UniProtKB-UniRule"/>
</dbReference>
<evidence type="ECO:0000256" key="8">
    <source>
        <dbReference type="ARBA" id="ARBA00022737"/>
    </source>
</evidence>
<dbReference type="SUPFAM" id="SSF53697">
    <property type="entry name" value="SIS domain"/>
    <property type="match status" value="1"/>
</dbReference>
<dbReference type="InterPro" id="IPR035466">
    <property type="entry name" value="GlmS/AgaS_SIS"/>
</dbReference>
<dbReference type="InterPro" id="IPR001347">
    <property type="entry name" value="SIS_dom"/>
</dbReference>
<dbReference type="InterPro" id="IPR017932">
    <property type="entry name" value="GATase_2_dom"/>
</dbReference>
<dbReference type="FunFam" id="3.40.50.10490:FF:000001">
    <property type="entry name" value="Glutamine--fructose-6-phosphate aminotransferase [isomerizing]"/>
    <property type="match status" value="1"/>
</dbReference>
<keyword evidence="8" id="KW-0677">Repeat</keyword>
<comment type="subunit">
    <text evidence="11">Homodimer.</text>
</comment>
<proteinExistence type="inferred from homology"/>
<feature type="domain" description="SIS" evidence="13">
    <location>
        <begin position="452"/>
        <end position="590"/>
    </location>
</feature>
<dbReference type="PROSITE" id="PS51464">
    <property type="entry name" value="SIS"/>
    <property type="match status" value="2"/>
</dbReference>
<protein>
    <recommendedName>
        <fullName evidence="4 11">Glutamine--fructose-6-phosphate aminotransferase [isomerizing]</fullName>
        <ecNumber evidence="3 11">2.6.1.16</ecNumber>
    </recommendedName>
    <alternativeName>
        <fullName evidence="11">D-fructose-6-phosphate amidotransferase</fullName>
    </alternativeName>
    <alternativeName>
        <fullName evidence="11">GFAT</fullName>
    </alternativeName>
    <alternativeName>
        <fullName evidence="11">Glucosamine-6-phosphate synthase</fullName>
    </alternativeName>
    <alternativeName>
        <fullName evidence="11">Hexosephosphate aminotransferase</fullName>
    </alternativeName>
    <alternativeName>
        <fullName evidence="11">L-glutamine--D-fructose-6-phosphate amidotransferase</fullName>
    </alternativeName>
</protein>
<sequence>MCGIIGYIGPDDTGRMVHEGLKNLEYRGYDSAGIALAGGTLTLAKTAGQVDALTAPHANDATIGIGHTRWSTHGEPTQTNAHPHTDCTGEVAVVHNGIIDNYEALKAELSDQHVFQSETDTEVIPHLIESHLEAGISLLSAVQRTTDQLEGSYAIAAVVAGQDEIVVAREDSPLLLGHGEDATFIGSDATAFIEHTNRVTYLESGDIARITPDTITIYNDGEQVERETETLEWDAEAAGKSGYEHYMLKEIHEQPRALRQAISGRIDDFAPAVDLDIDLPDEYLQSIEEIQIVACGTSYHAGLYAKELLETHAGVRVTVHIASEYTFNGGRDPWRTLVLAITQSGETADTLSALRAAAHEGAQTLALTNTLGSTVTRDADDTVFIRAGPEIGVAATKTFVSQVATTVLLTVHIGQLRDVLNSQTAADLLGSLRTLPGAVQQVLDQEATMKQAAATYADSDAFFYIGRSAAYPVALESALKLKEISYDHAEGFAAGELKHGPLALVTPETPVLAILTNNAAAEKTVHNVKEVESRGAPVLGVTSDDQLTDDLNTTFEIPECGLLEPLVANVALQLFAYHVANEKGRPIDKPRNLAKSVTVE</sequence>
<evidence type="ECO:0000313" key="14">
    <source>
        <dbReference type="EMBL" id="SDZ98138.1"/>
    </source>
</evidence>
<accession>A0A1H3XHU5</accession>
<feature type="domain" description="SIS" evidence="13">
    <location>
        <begin position="279"/>
        <end position="422"/>
    </location>
</feature>
<dbReference type="RefSeq" id="WP_092633469.1">
    <property type="nucleotide sequence ID" value="NZ_FNQT01000001.1"/>
</dbReference>
<dbReference type="Proteomes" id="UP000236755">
    <property type="component" value="Unassembled WGS sequence"/>
</dbReference>
<evidence type="ECO:0000256" key="10">
    <source>
        <dbReference type="ARBA" id="ARBA00055466"/>
    </source>
</evidence>
<dbReference type="GO" id="GO:0006047">
    <property type="term" value="P:UDP-N-acetylglucosamine metabolic process"/>
    <property type="evidence" value="ECO:0007669"/>
    <property type="project" value="TreeGrafter"/>
</dbReference>
<evidence type="ECO:0000256" key="1">
    <source>
        <dbReference type="ARBA" id="ARBA00001031"/>
    </source>
</evidence>
<dbReference type="PROSITE" id="PS51278">
    <property type="entry name" value="GATASE_TYPE_2"/>
    <property type="match status" value="1"/>
</dbReference>
<dbReference type="GO" id="GO:0097367">
    <property type="term" value="F:carbohydrate derivative binding"/>
    <property type="evidence" value="ECO:0007669"/>
    <property type="project" value="InterPro"/>
</dbReference>
<evidence type="ECO:0000256" key="5">
    <source>
        <dbReference type="ARBA" id="ARBA00022490"/>
    </source>
</evidence>
<feature type="domain" description="Glutamine amidotransferase type-2" evidence="12">
    <location>
        <begin position="2"/>
        <end position="213"/>
    </location>
</feature>
<keyword evidence="15" id="KW-1185">Reference proteome</keyword>
<comment type="catalytic activity">
    <reaction evidence="1 11">
        <text>D-fructose 6-phosphate + L-glutamine = D-glucosamine 6-phosphate + L-glutamate</text>
        <dbReference type="Rhea" id="RHEA:13237"/>
        <dbReference type="ChEBI" id="CHEBI:29985"/>
        <dbReference type="ChEBI" id="CHEBI:58359"/>
        <dbReference type="ChEBI" id="CHEBI:58725"/>
        <dbReference type="ChEBI" id="CHEBI:61527"/>
        <dbReference type="EC" id="2.6.1.16"/>
    </reaction>
</comment>
<comment type="function">
    <text evidence="10 11">Catalyzes the first step in hexosamine metabolism, converting fructose-6P into glucosamine-6P using glutamine as a nitrogen source.</text>
</comment>
<keyword evidence="9" id="KW-0315">Glutamine amidotransferase</keyword>
<evidence type="ECO:0000256" key="3">
    <source>
        <dbReference type="ARBA" id="ARBA00012916"/>
    </source>
</evidence>
<feature type="active site" description="For Fru-6P isomerization activity" evidence="11">
    <location>
        <position position="595"/>
    </location>
</feature>
<feature type="initiator methionine" description="Removed" evidence="11">
    <location>
        <position position="1"/>
    </location>
</feature>
<dbReference type="NCBIfam" id="NF001484">
    <property type="entry name" value="PRK00331.1"/>
    <property type="match status" value="1"/>
</dbReference>
<dbReference type="PANTHER" id="PTHR10937">
    <property type="entry name" value="GLUCOSAMINE--FRUCTOSE-6-PHOSPHATE AMINOTRANSFERASE, ISOMERIZING"/>
    <property type="match status" value="1"/>
</dbReference>
<reference evidence="14 15" key="1">
    <citation type="submission" date="2016-10" db="EMBL/GenBank/DDBJ databases">
        <authorList>
            <person name="de Groot N.N."/>
        </authorList>
    </citation>
    <scope>NUCLEOTIDE SEQUENCE [LARGE SCALE GENOMIC DNA]</scope>
    <source>
        <strain evidence="14 15">CGMCC 1.8712</strain>
    </source>
</reference>
<dbReference type="InterPro" id="IPR029055">
    <property type="entry name" value="Ntn_hydrolases_N"/>
</dbReference>
<keyword evidence="5 11" id="KW-0963">Cytoplasm</keyword>
<keyword evidence="7 11" id="KW-0808">Transferase</keyword>
<dbReference type="EC" id="2.6.1.16" evidence="3 11"/>
<evidence type="ECO:0000313" key="15">
    <source>
        <dbReference type="Proteomes" id="UP000236755"/>
    </source>
</evidence>
<dbReference type="Pfam" id="PF13522">
    <property type="entry name" value="GATase_6"/>
    <property type="match status" value="1"/>
</dbReference>
<dbReference type="EMBL" id="FNQT01000001">
    <property type="protein sequence ID" value="SDZ98138.1"/>
    <property type="molecule type" value="Genomic_DNA"/>
</dbReference>
<dbReference type="GO" id="GO:0005975">
    <property type="term" value="P:carbohydrate metabolic process"/>
    <property type="evidence" value="ECO:0007669"/>
    <property type="project" value="UniProtKB-UniRule"/>
</dbReference>
<dbReference type="Pfam" id="PF01380">
    <property type="entry name" value="SIS"/>
    <property type="match status" value="2"/>
</dbReference>
<dbReference type="CDD" id="cd05009">
    <property type="entry name" value="SIS_GlmS_GlmD_2"/>
    <property type="match status" value="1"/>
</dbReference>